<name>A0AA41Y7M9_9BACT</name>
<dbReference type="GO" id="GO:0003700">
    <property type="term" value="F:DNA-binding transcription factor activity"/>
    <property type="evidence" value="ECO:0007669"/>
    <property type="project" value="InterPro"/>
</dbReference>
<dbReference type="Gene3D" id="1.10.10.10">
    <property type="entry name" value="Winged helix-like DNA-binding domain superfamily/Winged helix DNA-binding domain"/>
    <property type="match status" value="1"/>
</dbReference>
<dbReference type="SUPFAM" id="SSF46785">
    <property type="entry name" value="Winged helix' DNA-binding domain"/>
    <property type="match status" value="1"/>
</dbReference>
<evidence type="ECO:0000256" key="4">
    <source>
        <dbReference type="ARBA" id="ARBA00023163"/>
    </source>
</evidence>
<protein>
    <submittedName>
        <fullName evidence="6">Hydrogen peroxide-inducible genes activator</fullName>
    </submittedName>
</protein>
<gene>
    <name evidence="6" type="ORF">N2K84_06630</name>
</gene>
<dbReference type="CDD" id="cd08411">
    <property type="entry name" value="PBP2_OxyR"/>
    <property type="match status" value="1"/>
</dbReference>
<evidence type="ECO:0000256" key="3">
    <source>
        <dbReference type="ARBA" id="ARBA00023125"/>
    </source>
</evidence>
<dbReference type="AlphaFoldDB" id="A0AA41Y7M9"/>
<keyword evidence="4" id="KW-0804">Transcription</keyword>
<feature type="domain" description="HTH lysR-type" evidence="5">
    <location>
        <begin position="1"/>
        <end position="58"/>
    </location>
</feature>
<dbReference type="PRINTS" id="PR00039">
    <property type="entry name" value="HTHLYSR"/>
</dbReference>
<evidence type="ECO:0000313" key="7">
    <source>
        <dbReference type="Proteomes" id="UP001163821"/>
    </source>
</evidence>
<proteinExistence type="inferred from homology"/>
<reference evidence="6" key="1">
    <citation type="submission" date="2022-10" db="EMBL/GenBank/DDBJ databases">
        <title>Gaoshiqiia sediminis gen. nov., sp. nov., isolated from coastal sediment.</title>
        <authorList>
            <person name="Yu W.X."/>
            <person name="Mu D.S."/>
            <person name="Du J.Z."/>
            <person name="Liang Y.Q."/>
        </authorList>
    </citation>
    <scope>NUCLEOTIDE SEQUENCE</scope>
    <source>
        <strain evidence="6">A06</strain>
    </source>
</reference>
<organism evidence="6 7">
    <name type="scientific">Gaoshiqia sediminis</name>
    <dbReference type="NCBI Taxonomy" id="2986998"/>
    <lineage>
        <taxon>Bacteria</taxon>
        <taxon>Pseudomonadati</taxon>
        <taxon>Bacteroidota</taxon>
        <taxon>Bacteroidia</taxon>
        <taxon>Marinilabiliales</taxon>
        <taxon>Prolixibacteraceae</taxon>
        <taxon>Gaoshiqia</taxon>
    </lineage>
</organism>
<dbReference type="GO" id="GO:0003677">
    <property type="term" value="F:DNA binding"/>
    <property type="evidence" value="ECO:0007669"/>
    <property type="project" value="UniProtKB-KW"/>
</dbReference>
<dbReference type="Gene3D" id="3.40.190.10">
    <property type="entry name" value="Periplasmic binding protein-like II"/>
    <property type="match status" value="2"/>
</dbReference>
<keyword evidence="3" id="KW-0238">DNA-binding</keyword>
<dbReference type="Pfam" id="PF03466">
    <property type="entry name" value="LysR_substrate"/>
    <property type="match status" value="1"/>
</dbReference>
<keyword evidence="7" id="KW-1185">Reference proteome</keyword>
<dbReference type="GO" id="GO:0005829">
    <property type="term" value="C:cytosol"/>
    <property type="evidence" value="ECO:0007669"/>
    <property type="project" value="TreeGrafter"/>
</dbReference>
<dbReference type="InterPro" id="IPR036390">
    <property type="entry name" value="WH_DNA-bd_sf"/>
</dbReference>
<dbReference type="PANTHER" id="PTHR30419">
    <property type="entry name" value="HTH-TYPE TRANSCRIPTIONAL REGULATOR YBHD"/>
    <property type="match status" value="1"/>
</dbReference>
<dbReference type="SUPFAM" id="SSF53850">
    <property type="entry name" value="Periplasmic binding protein-like II"/>
    <property type="match status" value="1"/>
</dbReference>
<comment type="caution">
    <text evidence="6">The sequence shown here is derived from an EMBL/GenBank/DDBJ whole genome shotgun (WGS) entry which is preliminary data.</text>
</comment>
<accession>A0AA41Y7M9</accession>
<evidence type="ECO:0000259" key="5">
    <source>
        <dbReference type="PROSITE" id="PS50931"/>
    </source>
</evidence>
<dbReference type="Proteomes" id="UP001163821">
    <property type="component" value="Unassembled WGS sequence"/>
</dbReference>
<dbReference type="EMBL" id="JAPAAF010000006">
    <property type="protein sequence ID" value="MCW0482398.1"/>
    <property type="molecule type" value="Genomic_DNA"/>
</dbReference>
<dbReference type="InterPro" id="IPR005119">
    <property type="entry name" value="LysR_subst-bd"/>
</dbReference>
<dbReference type="InterPro" id="IPR036388">
    <property type="entry name" value="WH-like_DNA-bd_sf"/>
</dbReference>
<sequence length="316" mass="36512">MNINQLTYFIELVRHRSFSRAAAQLHISQPALSLQIQKLEEEYSYQLIDRTRKPLSLTSEGELFYEKALTIVQLVDDLNQLGLDMDEQAEGKLRVGIIPTLSPYLVPLFIDALNEKYPRLFLEITEVNTEDIITRLTFNELDLGILSTPVIAKNIGFVPLFYERFYLYVSDRHSLFAEEKISQDQLQTEELWYLREGNCFQNQVNSICQIPDRKETELSFRYISYSIESIKRIVENQGGMTFLPELATINIPEVYEDMVKEIGEPTPIREISAAYLKSTGLKRIAQLLLEVISENIPTRMKQKPVIKPLDTKLKIG</sequence>
<dbReference type="Pfam" id="PF00126">
    <property type="entry name" value="HTH_1"/>
    <property type="match status" value="1"/>
</dbReference>
<evidence type="ECO:0000256" key="2">
    <source>
        <dbReference type="ARBA" id="ARBA00023015"/>
    </source>
</evidence>
<evidence type="ECO:0000313" key="6">
    <source>
        <dbReference type="EMBL" id="MCW0482398.1"/>
    </source>
</evidence>
<evidence type="ECO:0000256" key="1">
    <source>
        <dbReference type="ARBA" id="ARBA00009437"/>
    </source>
</evidence>
<dbReference type="PROSITE" id="PS50931">
    <property type="entry name" value="HTH_LYSR"/>
    <property type="match status" value="1"/>
</dbReference>
<dbReference type="PANTHER" id="PTHR30419:SF29">
    <property type="entry name" value="LYSR-FAMILY TRANSCRIPTIONAL REGULATOR"/>
    <property type="match status" value="1"/>
</dbReference>
<dbReference type="RefSeq" id="WP_282591001.1">
    <property type="nucleotide sequence ID" value="NZ_JAPAAF010000006.1"/>
</dbReference>
<comment type="similarity">
    <text evidence="1">Belongs to the LysR transcriptional regulatory family.</text>
</comment>
<dbReference type="InterPro" id="IPR000847">
    <property type="entry name" value="LysR_HTH_N"/>
</dbReference>
<dbReference type="FunFam" id="1.10.10.10:FF:000001">
    <property type="entry name" value="LysR family transcriptional regulator"/>
    <property type="match status" value="1"/>
</dbReference>
<keyword evidence="2" id="KW-0805">Transcription regulation</keyword>
<dbReference type="InterPro" id="IPR050950">
    <property type="entry name" value="HTH-type_LysR_regulators"/>
</dbReference>